<proteinExistence type="predicted"/>
<evidence type="ECO:0000259" key="1">
    <source>
        <dbReference type="Pfam" id="PF13192"/>
    </source>
</evidence>
<dbReference type="SUPFAM" id="SSF52833">
    <property type="entry name" value="Thioredoxin-like"/>
    <property type="match status" value="1"/>
</dbReference>
<dbReference type="Pfam" id="PF13192">
    <property type="entry name" value="Thioredoxin_3"/>
    <property type="match status" value="1"/>
</dbReference>
<dbReference type="InterPro" id="IPR012336">
    <property type="entry name" value="Thioredoxin-like_fold"/>
</dbReference>
<protein>
    <recommendedName>
        <fullName evidence="1">Thioredoxin-like fold domain-containing protein</fullName>
    </recommendedName>
</protein>
<name>A0A3B0Y1C3_9ZZZZ</name>
<dbReference type="Gene3D" id="3.40.30.10">
    <property type="entry name" value="Glutaredoxin"/>
    <property type="match status" value="1"/>
</dbReference>
<reference evidence="2" key="1">
    <citation type="submission" date="2018-06" db="EMBL/GenBank/DDBJ databases">
        <authorList>
            <person name="Zhirakovskaya E."/>
        </authorList>
    </citation>
    <scope>NUCLEOTIDE SEQUENCE</scope>
</reference>
<organism evidence="2">
    <name type="scientific">hydrothermal vent metagenome</name>
    <dbReference type="NCBI Taxonomy" id="652676"/>
    <lineage>
        <taxon>unclassified sequences</taxon>
        <taxon>metagenomes</taxon>
        <taxon>ecological metagenomes</taxon>
    </lineage>
</organism>
<dbReference type="InterPro" id="IPR036249">
    <property type="entry name" value="Thioredoxin-like_sf"/>
</dbReference>
<gene>
    <name evidence="2" type="ORF">MNBD_GAMMA09-2457</name>
</gene>
<sequence length="213" mass="23642">MSQTPSALLLITTECPHCPSVLKSITELVKEGQLSSLEIVNISVSPERAEALSVRSVPWIKLGEFVLTGLKSKAELQQWINSSGNDDNNDMSAYFEELMTSGELSKVQQMVKENPQHMQALFNMMANDDSSLSARIGVGAIIEQLSGTEQLINSIDALGQYCKHKTARVRNDACYYLGLSQHLDARKYIRPLLNDEDPEIIETAKEALEEIND</sequence>
<dbReference type="EMBL" id="UOFI01000207">
    <property type="protein sequence ID" value="VAW70740.1"/>
    <property type="molecule type" value="Genomic_DNA"/>
</dbReference>
<dbReference type="Gene3D" id="1.25.10.10">
    <property type="entry name" value="Leucine-rich Repeat Variant"/>
    <property type="match status" value="1"/>
</dbReference>
<feature type="domain" description="Thioredoxin-like fold" evidence="1">
    <location>
        <begin position="11"/>
        <end position="80"/>
    </location>
</feature>
<evidence type="ECO:0000313" key="2">
    <source>
        <dbReference type="EMBL" id="VAW70740.1"/>
    </source>
</evidence>
<dbReference type="SUPFAM" id="SSF48371">
    <property type="entry name" value="ARM repeat"/>
    <property type="match status" value="1"/>
</dbReference>
<accession>A0A3B0Y1C3</accession>
<dbReference type="InterPro" id="IPR016024">
    <property type="entry name" value="ARM-type_fold"/>
</dbReference>
<dbReference type="InterPro" id="IPR011989">
    <property type="entry name" value="ARM-like"/>
</dbReference>
<dbReference type="AlphaFoldDB" id="A0A3B0Y1C3"/>